<dbReference type="EMBL" id="JAGPNK010000005">
    <property type="protein sequence ID" value="KAH7320790.1"/>
    <property type="molecule type" value="Genomic_DNA"/>
</dbReference>
<evidence type="ECO:0000313" key="7">
    <source>
        <dbReference type="Proteomes" id="UP000813444"/>
    </source>
</evidence>
<reference evidence="6" key="1">
    <citation type="journal article" date="2021" name="Nat. Commun.">
        <title>Genetic determinants of endophytism in the Arabidopsis root mycobiome.</title>
        <authorList>
            <person name="Mesny F."/>
            <person name="Miyauchi S."/>
            <person name="Thiergart T."/>
            <person name="Pickel B."/>
            <person name="Atanasova L."/>
            <person name="Karlsson M."/>
            <person name="Huettel B."/>
            <person name="Barry K.W."/>
            <person name="Haridas S."/>
            <person name="Chen C."/>
            <person name="Bauer D."/>
            <person name="Andreopoulos W."/>
            <person name="Pangilinan J."/>
            <person name="LaButti K."/>
            <person name="Riley R."/>
            <person name="Lipzen A."/>
            <person name="Clum A."/>
            <person name="Drula E."/>
            <person name="Henrissat B."/>
            <person name="Kohler A."/>
            <person name="Grigoriev I.V."/>
            <person name="Martin F.M."/>
            <person name="Hacquard S."/>
        </authorList>
    </citation>
    <scope>NUCLEOTIDE SEQUENCE</scope>
    <source>
        <strain evidence="6">MPI-CAGE-CH-0235</strain>
    </source>
</reference>
<keyword evidence="3 5" id="KW-1133">Transmembrane helix</keyword>
<keyword evidence="4 5" id="KW-0472">Membrane</keyword>
<dbReference type="PANTHER" id="PTHR13259:SF1">
    <property type="entry name" value="BLADDER CANCER-ASSOCIATED PROTEIN"/>
    <property type="match status" value="1"/>
</dbReference>
<accession>A0A8K0SSH0</accession>
<feature type="transmembrane region" description="Helical" evidence="5">
    <location>
        <begin position="235"/>
        <end position="263"/>
    </location>
</feature>
<evidence type="ECO:0000256" key="4">
    <source>
        <dbReference type="ARBA" id="ARBA00023136"/>
    </source>
</evidence>
<proteinExistence type="predicted"/>
<dbReference type="Pfam" id="PF06726">
    <property type="entry name" value="BC10"/>
    <property type="match status" value="1"/>
</dbReference>
<organism evidence="6 7">
    <name type="scientific">Stachybotrys elegans</name>
    <dbReference type="NCBI Taxonomy" id="80388"/>
    <lineage>
        <taxon>Eukaryota</taxon>
        <taxon>Fungi</taxon>
        <taxon>Dikarya</taxon>
        <taxon>Ascomycota</taxon>
        <taxon>Pezizomycotina</taxon>
        <taxon>Sordariomycetes</taxon>
        <taxon>Hypocreomycetidae</taxon>
        <taxon>Hypocreales</taxon>
        <taxon>Stachybotryaceae</taxon>
        <taxon>Stachybotrys</taxon>
    </lineage>
</organism>
<comment type="subcellular location">
    <subcellularLocation>
        <location evidence="1">Membrane</location>
    </subcellularLocation>
</comment>
<name>A0A8K0SSH0_9HYPO</name>
<gene>
    <name evidence="6" type="ORF">B0I35DRAFT_427770</name>
</gene>
<evidence type="ECO:0000256" key="5">
    <source>
        <dbReference type="SAM" id="Phobius"/>
    </source>
</evidence>
<keyword evidence="7" id="KW-1185">Reference proteome</keyword>
<sequence>MCPFCNVCICALVLDWQCEEQGTHAHHPSVPSVQLQAQGSVLLPSIICFPLPIPAVIPSRPSSREFGTWPPPTTCSRTDQAVLRQPCPKINKVHILNDPPFHSSLFSTYTQILPTYCLHSSSSLHHRQQSCIVANFRPRSASVLVPCECPPRPHRGHRFALLASSSRPPSSPSHPLDVDACFLPPASRLWSSEPPHAQNQPANLYPSLVKPIAATMFCLRSWLPLLFIPTNASPAFIILFFICTYFLNRPCVYCSILLLILFLTSCNWSDRCFFDWSSNWFQPRPTSSTLQLENEEFNATAVDIFNSTARTLGGVALEKISAHGSEWTGLGLEWLRDLLGRREWRVQTMDLYIRL</sequence>
<keyword evidence="2 5" id="KW-0812">Transmembrane</keyword>
<evidence type="ECO:0000256" key="1">
    <source>
        <dbReference type="ARBA" id="ARBA00004370"/>
    </source>
</evidence>
<dbReference type="SMART" id="SM01396">
    <property type="entry name" value="BC10"/>
    <property type="match status" value="1"/>
</dbReference>
<evidence type="ECO:0000256" key="3">
    <source>
        <dbReference type="ARBA" id="ARBA00022989"/>
    </source>
</evidence>
<dbReference type="InterPro" id="IPR009598">
    <property type="entry name" value="BCALP"/>
</dbReference>
<dbReference type="Proteomes" id="UP000813444">
    <property type="component" value="Unassembled WGS sequence"/>
</dbReference>
<dbReference type="PANTHER" id="PTHR13259">
    <property type="entry name" value="BLADDER CANCER 10 KD PROTEIN HOMOLOG"/>
    <property type="match status" value="1"/>
</dbReference>
<dbReference type="OrthoDB" id="5563033at2759"/>
<evidence type="ECO:0000313" key="6">
    <source>
        <dbReference type="EMBL" id="KAH7320790.1"/>
    </source>
</evidence>
<dbReference type="GO" id="GO:0016020">
    <property type="term" value="C:membrane"/>
    <property type="evidence" value="ECO:0007669"/>
    <property type="project" value="UniProtKB-SubCell"/>
</dbReference>
<dbReference type="AlphaFoldDB" id="A0A8K0SSH0"/>
<comment type="caution">
    <text evidence="6">The sequence shown here is derived from an EMBL/GenBank/DDBJ whole genome shotgun (WGS) entry which is preliminary data.</text>
</comment>
<protein>
    <submittedName>
        <fullName evidence="6">Bladder cancer-related protein BC10-domain-containing protein</fullName>
    </submittedName>
</protein>
<evidence type="ECO:0000256" key="2">
    <source>
        <dbReference type="ARBA" id="ARBA00022692"/>
    </source>
</evidence>